<evidence type="ECO:0000313" key="4">
    <source>
        <dbReference type="Proteomes" id="UP000002051"/>
    </source>
</evidence>
<reference evidence="2 4" key="1">
    <citation type="journal article" date="2011" name="Nature">
        <title>The Medicago genome provides insight into the evolution of rhizobial symbioses.</title>
        <authorList>
            <person name="Young N.D."/>
            <person name="Debelle F."/>
            <person name="Oldroyd G.E."/>
            <person name="Geurts R."/>
            <person name="Cannon S.B."/>
            <person name="Udvardi M.K."/>
            <person name="Benedito V.A."/>
            <person name="Mayer K.F."/>
            <person name="Gouzy J."/>
            <person name="Schoof H."/>
            <person name="Van de Peer Y."/>
            <person name="Proost S."/>
            <person name="Cook D.R."/>
            <person name="Meyers B.C."/>
            <person name="Spannagl M."/>
            <person name="Cheung F."/>
            <person name="De Mita S."/>
            <person name="Krishnakumar V."/>
            <person name="Gundlach H."/>
            <person name="Zhou S."/>
            <person name="Mudge J."/>
            <person name="Bharti A.K."/>
            <person name="Murray J.D."/>
            <person name="Naoumkina M.A."/>
            <person name="Rosen B."/>
            <person name="Silverstein K.A."/>
            <person name="Tang H."/>
            <person name="Rombauts S."/>
            <person name="Zhao P.X."/>
            <person name="Zhou P."/>
            <person name="Barbe V."/>
            <person name="Bardou P."/>
            <person name="Bechner M."/>
            <person name="Bellec A."/>
            <person name="Berger A."/>
            <person name="Berges H."/>
            <person name="Bidwell S."/>
            <person name="Bisseling T."/>
            <person name="Choisne N."/>
            <person name="Couloux A."/>
            <person name="Denny R."/>
            <person name="Deshpande S."/>
            <person name="Dai X."/>
            <person name="Doyle J.J."/>
            <person name="Dudez A.M."/>
            <person name="Farmer A.D."/>
            <person name="Fouteau S."/>
            <person name="Franken C."/>
            <person name="Gibelin C."/>
            <person name="Gish J."/>
            <person name="Goldstein S."/>
            <person name="Gonzalez A.J."/>
            <person name="Green P.J."/>
            <person name="Hallab A."/>
            <person name="Hartog M."/>
            <person name="Hua A."/>
            <person name="Humphray S.J."/>
            <person name="Jeong D.H."/>
            <person name="Jing Y."/>
            <person name="Jocker A."/>
            <person name="Kenton S.M."/>
            <person name="Kim D.J."/>
            <person name="Klee K."/>
            <person name="Lai H."/>
            <person name="Lang C."/>
            <person name="Lin S."/>
            <person name="Macmil S.L."/>
            <person name="Magdelenat G."/>
            <person name="Matthews L."/>
            <person name="McCorrison J."/>
            <person name="Monaghan E.L."/>
            <person name="Mun J.H."/>
            <person name="Najar F.Z."/>
            <person name="Nicholson C."/>
            <person name="Noirot C."/>
            <person name="O'Bleness M."/>
            <person name="Paule C.R."/>
            <person name="Poulain J."/>
            <person name="Prion F."/>
            <person name="Qin B."/>
            <person name="Qu C."/>
            <person name="Retzel E.F."/>
            <person name="Riddle C."/>
            <person name="Sallet E."/>
            <person name="Samain S."/>
            <person name="Samson N."/>
            <person name="Sanders I."/>
            <person name="Saurat O."/>
            <person name="Scarpelli C."/>
            <person name="Schiex T."/>
            <person name="Segurens B."/>
            <person name="Severin A.J."/>
            <person name="Sherrier D.J."/>
            <person name="Shi R."/>
            <person name="Sims S."/>
            <person name="Singer S.R."/>
            <person name="Sinharoy S."/>
            <person name="Sterck L."/>
            <person name="Viollet A."/>
            <person name="Wang B.B."/>
            <person name="Wang K."/>
            <person name="Wang M."/>
            <person name="Wang X."/>
            <person name="Warfsmann J."/>
            <person name="Weissenbach J."/>
            <person name="White D.D."/>
            <person name="White J.D."/>
            <person name="Wiley G.B."/>
            <person name="Wincker P."/>
            <person name="Xing Y."/>
            <person name="Yang L."/>
            <person name="Yao Z."/>
            <person name="Ying F."/>
            <person name="Zhai J."/>
            <person name="Zhou L."/>
            <person name="Zuber A."/>
            <person name="Denarie J."/>
            <person name="Dixon R.A."/>
            <person name="May G.D."/>
            <person name="Schwartz D.C."/>
            <person name="Rogers J."/>
            <person name="Quetier F."/>
            <person name="Town C.D."/>
            <person name="Roe B.A."/>
        </authorList>
    </citation>
    <scope>NUCLEOTIDE SEQUENCE [LARGE SCALE GENOMIC DNA]</scope>
    <source>
        <strain evidence="2">A17</strain>
        <strain evidence="3 4">cv. Jemalong A17</strain>
    </source>
</reference>
<proteinExistence type="predicted"/>
<keyword evidence="1 2" id="KW-0812">Transmembrane</keyword>
<keyword evidence="4" id="KW-1185">Reference proteome</keyword>
<organism evidence="2 4">
    <name type="scientific">Medicago truncatula</name>
    <name type="common">Barrel medic</name>
    <name type="synonym">Medicago tribuloides</name>
    <dbReference type="NCBI Taxonomy" id="3880"/>
    <lineage>
        <taxon>Eukaryota</taxon>
        <taxon>Viridiplantae</taxon>
        <taxon>Streptophyta</taxon>
        <taxon>Embryophyta</taxon>
        <taxon>Tracheophyta</taxon>
        <taxon>Spermatophyta</taxon>
        <taxon>Magnoliopsida</taxon>
        <taxon>eudicotyledons</taxon>
        <taxon>Gunneridae</taxon>
        <taxon>Pentapetalae</taxon>
        <taxon>rosids</taxon>
        <taxon>fabids</taxon>
        <taxon>Fabales</taxon>
        <taxon>Fabaceae</taxon>
        <taxon>Papilionoideae</taxon>
        <taxon>50 kb inversion clade</taxon>
        <taxon>NPAAA clade</taxon>
        <taxon>Hologalegina</taxon>
        <taxon>IRL clade</taxon>
        <taxon>Trifolieae</taxon>
        <taxon>Medicago</taxon>
    </lineage>
</organism>
<protein>
    <submittedName>
        <fullName evidence="2">Transmembrane protein, putative</fullName>
    </submittedName>
</protein>
<evidence type="ECO:0000313" key="3">
    <source>
        <dbReference type="EnsemblPlants" id="AES66310"/>
    </source>
</evidence>
<dbReference type="EnsemblPlants" id="AES66310">
    <property type="protein sequence ID" value="AES66310"/>
    <property type="gene ID" value="MTR_2g065680"/>
</dbReference>
<dbReference type="EMBL" id="CM001218">
    <property type="protein sequence ID" value="AES66310.1"/>
    <property type="molecule type" value="Genomic_DNA"/>
</dbReference>
<dbReference type="AlphaFoldDB" id="G7IQV1"/>
<dbReference type="HOGENOM" id="CLU_2641808_0_0_1"/>
<sequence>MRLGQGIFVVGILNVEGAGVILCVFAGLARAFSPYQLETFTINTSLPHSELLVQNCDSTSGRQLWNFGRVSIFSLIF</sequence>
<accession>G7IQV1</accession>
<evidence type="ECO:0000256" key="1">
    <source>
        <dbReference type="SAM" id="Phobius"/>
    </source>
</evidence>
<keyword evidence="1" id="KW-0472">Membrane</keyword>
<dbReference type="Proteomes" id="UP000002051">
    <property type="component" value="Chromosome 2"/>
</dbReference>
<reference evidence="2 4" key="2">
    <citation type="journal article" date="2014" name="BMC Genomics">
        <title>An improved genome release (version Mt4.0) for the model legume Medicago truncatula.</title>
        <authorList>
            <person name="Tang H."/>
            <person name="Krishnakumar V."/>
            <person name="Bidwell S."/>
            <person name="Rosen B."/>
            <person name="Chan A."/>
            <person name="Zhou S."/>
            <person name="Gentzbittel L."/>
            <person name="Childs K.L."/>
            <person name="Yandell M."/>
            <person name="Gundlach H."/>
            <person name="Mayer K.F."/>
            <person name="Schwartz D.C."/>
            <person name="Town C.D."/>
        </authorList>
    </citation>
    <scope>GENOME REANNOTATION</scope>
    <source>
        <strain evidence="3 4">cv. Jemalong A17</strain>
    </source>
</reference>
<dbReference type="PaxDb" id="3880-AES66310"/>
<gene>
    <name evidence="2" type="ordered locus">MTR_2g065680</name>
</gene>
<feature type="transmembrane region" description="Helical" evidence="1">
    <location>
        <begin position="6"/>
        <end position="28"/>
    </location>
</feature>
<keyword evidence="1" id="KW-1133">Transmembrane helix</keyword>
<evidence type="ECO:0000313" key="2">
    <source>
        <dbReference type="EMBL" id="AES66310.1"/>
    </source>
</evidence>
<reference evidence="3" key="3">
    <citation type="submission" date="2015-04" db="UniProtKB">
        <authorList>
            <consortium name="EnsemblPlants"/>
        </authorList>
    </citation>
    <scope>IDENTIFICATION</scope>
    <source>
        <strain evidence="3">cv. Jemalong A17</strain>
    </source>
</reference>
<name>G7IQV1_MEDTR</name>